<sequence>MDKKWLALKKIIDGQAEDPGLWFEAETAPESYLQQELRKLHAEIEHAIHMEGEKPAAFTNESSGPNAYLISKGWLYRDAVYPYRDPWHKLSTYTLDDALKIQKERDRDGIDWGVCGSCGWVHDGDKLCTMGR</sequence>
<dbReference type="EMBL" id="MT141929">
    <property type="protein sequence ID" value="QJA72158.1"/>
    <property type="molecule type" value="Genomic_DNA"/>
</dbReference>
<name>A0A6M3JS63_9ZZZZ</name>
<proteinExistence type="predicted"/>
<evidence type="ECO:0000313" key="1">
    <source>
        <dbReference type="EMBL" id="QJA72158.1"/>
    </source>
</evidence>
<accession>A0A6M3JS63</accession>
<gene>
    <name evidence="1" type="ORF">MM415A02873_0005</name>
</gene>
<organism evidence="1">
    <name type="scientific">viral metagenome</name>
    <dbReference type="NCBI Taxonomy" id="1070528"/>
    <lineage>
        <taxon>unclassified sequences</taxon>
        <taxon>metagenomes</taxon>
        <taxon>organismal metagenomes</taxon>
    </lineage>
</organism>
<reference evidence="1" key="1">
    <citation type="submission" date="2020-03" db="EMBL/GenBank/DDBJ databases">
        <title>The deep terrestrial virosphere.</title>
        <authorList>
            <person name="Holmfeldt K."/>
            <person name="Nilsson E."/>
            <person name="Simone D."/>
            <person name="Lopez-Fernandez M."/>
            <person name="Wu X."/>
            <person name="de Brujin I."/>
            <person name="Lundin D."/>
            <person name="Andersson A."/>
            <person name="Bertilsson S."/>
            <person name="Dopson M."/>
        </authorList>
    </citation>
    <scope>NUCLEOTIDE SEQUENCE</scope>
    <source>
        <strain evidence="1">MM415A02873</strain>
    </source>
</reference>
<dbReference type="AlphaFoldDB" id="A0A6M3JS63"/>
<protein>
    <submittedName>
        <fullName evidence="1">Uncharacterized protein</fullName>
    </submittedName>
</protein>